<evidence type="ECO:0000313" key="1">
    <source>
        <dbReference type="EMBL" id="CAB5226310.1"/>
    </source>
</evidence>
<proteinExistence type="predicted"/>
<organism evidence="1">
    <name type="scientific">uncultured Caudovirales phage</name>
    <dbReference type="NCBI Taxonomy" id="2100421"/>
    <lineage>
        <taxon>Viruses</taxon>
        <taxon>Duplodnaviria</taxon>
        <taxon>Heunggongvirae</taxon>
        <taxon>Uroviricota</taxon>
        <taxon>Caudoviricetes</taxon>
        <taxon>Peduoviridae</taxon>
        <taxon>Maltschvirus</taxon>
        <taxon>Maltschvirus maltsch</taxon>
    </lineage>
</organism>
<accession>A0A6J7X652</accession>
<gene>
    <name evidence="1" type="ORF">UFOVP760_89</name>
</gene>
<protein>
    <submittedName>
        <fullName evidence="1">Uncharacterized protein</fullName>
    </submittedName>
</protein>
<dbReference type="EMBL" id="LR798360">
    <property type="protein sequence ID" value="CAB5226310.1"/>
    <property type="molecule type" value="Genomic_DNA"/>
</dbReference>
<sequence length="76" mass="9104">MPKAPIKVKSKPKNEEMYTLTVPFIKECTYEEREGILRRALIKENNKYEGRPFRFIIAEKDMKSAKVNIFVRKKKR</sequence>
<name>A0A6J7X652_9CAUD</name>
<reference evidence="1" key="1">
    <citation type="submission" date="2020-05" db="EMBL/GenBank/DDBJ databases">
        <authorList>
            <person name="Chiriac C."/>
            <person name="Salcher M."/>
            <person name="Ghai R."/>
            <person name="Kavagutti S V."/>
        </authorList>
    </citation>
    <scope>NUCLEOTIDE SEQUENCE</scope>
</reference>